<keyword evidence="1" id="KW-1133">Transmembrane helix</keyword>
<accession>A0A0E3KP94</accession>
<evidence type="ECO:0000313" key="2">
    <source>
        <dbReference type="EMBL" id="AKB12643.1"/>
    </source>
</evidence>
<dbReference type="InterPro" id="IPR007404">
    <property type="entry name" value="YdjM-like"/>
</dbReference>
<organism evidence="2 3">
    <name type="scientific">Methanosarcina thermophila (strain ATCC 43570 / DSM 1825 / OCM 12 / VKM B-1830 / TM-1)</name>
    <dbReference type="NCBI Taxonomy" id="523844"/>
    <lineage>
        <taxon>Archaea</taxon>
        <taxon>Methanobacteriati</taxon>
        <taxon>Methanobacteriota</taxon>
        <taxon>Stenosarchaea group</taxon>
        <taxon>Methanomicrobia</taxon>
        <taxon>Methanosarcinales</taxon>
        <taxon>Methanosarcinaceae</taxon>
        <taxon>Methanosarcina</taxon>
    </lineage>
</organism>
<evidence type="ECO:0000256" key="1">
    <source>
        <dbReference type="SAM" id="Phobius"/>
    </source>
</evidence>
<reference evidence="2 3" key="1">
    <citation type="submission" date="2014-07" db="EMBL/GenBank/DDBJ databases">
        <title>Methanogenic archaea and the global carbon cycle.</title>
        <authorList>
            <person name="Henriksen J.R."/>
            <person name="Luke J."/>
            <person name="Reinhart S."/>
            <person name="Benedict M.N."/>
            <person name="Youngblut N.D."/>
            <person name="Metcalf M.E."/>
            <person name="Whitaker R.J."/>
            <person name="Metcalf W.W."/>
        </authorList>
    </citation>
    <scope>NUCLEOTIDE SEQUENCE [LARGE SCALE GENOMIC DNA]</scope>
    <source>
        <strain evidence="3">ATCC 43570 / DSM 1825 / OCM 12 / VKM B-1830 / TM-1</strain>
    </source>
</reference>
<feature type="transmembrane region" description="Helical" evidence="1">
    <location>
        <begin position="177"/>
        <end position="194"/>
    </location>
</feature>
<evidence type="ECO:0008006" key="4">
    <source>
        <dbReference type="Google" id="ProtNLM"/>
    </source>
</evidence>
<evidence type="ECO:0000313" key="3">
    <source>
        <dbReference type="Proteomes" id="UP000066529"/>
    </source>
</evidence>
<dbReference type="GeneID" id="41603766"/>
<dbReference type="Pfam" id="PF04307">
    <property type="entry name" value="YdjM"/>
    <property type="match status" value="1"/>
</dbReference>
<feature type="transmembrane region" description="Helical" evidence="1">
    <location>
        <begin position="29"/>
        <end position="48"/>
    </location>
</feature>
<proteinExistence type="predicted"/>
<dbReference type="PANTHER" id="PTHR40031">
    <property type="entry name" value="HYPOTHETICAL MEMBRANE SPANNING PROTEIN"/>
    <property type="match status" value="1"/>
</dbReference>
<sequence>MVNVISHMGVGLLIGLALGLKGDKLRAVVLLSVLPDLDYILYSAFVFTEISLSPEARNQLFYLIGHREFTHSVLFIVMVTLFIWFKTKDWLFTVGGFQSLFFHSYLDYVTSWKMRPLYPFSTDTSIMRAVYFFDPLLNLLPLLPPFIVIMGSLSNMKKINGKIRSFCTLISNIDDKLYSSLILLLLVWLTFMPISKAFLINHISEIEEAEISYQSTYPESVDKFLTAYSYNSTHYKVLRVGYLSGIEESFYVEKVSVEGNISDFEDYIKRAENLYREGVSDEIDYPVYSVSGDNNTVTVTLSDARNPYLEELAYFKSFYRFIFDRNSTEYEVYAGMYGGQEERLGKNWYG</sequence>
<dbReference type="Proteomes" id="UP000066529">
    <property type="component" value="Chromosome"/>
</dbReference>
<gene>
    <name evidence="2" type="ORF">MSTHT_0885</name>
</gene>
<feature type="transmembrane region" description="Helical" evidence="1">
    <location>
        <begin position="136"/>
        <end position="156"/>
    </location>
</feature>
<dbReference type="OrthoDB" id="124447at2157"/>
<keyword evidence="1" id="KW-0472">Membrane</keyword>
<dbReference type="EMBL" id="CP009501">
    <property type="protein sequence ID" value="AKB12643.1"/>
    <property type="molecule type" value="Genomic_DNA"/>
</dbReference>
<dbReference type="PATRIC" id="fig|523844.20.peg.1137"/>
<dbReference type="PANTHER" id="PTHR40031:SF1">
    <property type="entry name" value="MEMBRANE-BOUND METAL-DEPENDENT HYDROLASE"/>
    <property type="match status" value="1"/>
</dbReference>
<dbReference type="RefSeq" id="WP_048166774.1">
    <property type="nucleotide sequence ID" value="NZ_CP009501.1"/>
</dbReference>
<protein>
    <recommendedName>
        <fullName evidence="4">Inner membrane protein</fullName>
    </recommendedName>
</protein>
<feature type="transmembrane region" description="Helical" evidence="1">
    <location>
        <begin position="69"/>
        <end position="85"/>
    </location>
</feature>
<keyword evidence="1" id="KW-0812">Transmembrane</keyword>
<dbReference type="HOGENOM" id="CLU_671954_0_0_2"/>
<name>A0A0E3KP94_METTT</name>
<dbReference type="AlphaFoldDB" id="A0A0E3KP94"/>
<dbReference type="KEGG" id="mthr:MSTHT_0885"/>
<dbReference type="InterPro" id="IPR053170">
    <property type="entry name" value="Transcription_regulator"/>
</dbReference>